<organism evidence="2 3">
    <name type="scientific">Paraglomus occultum</name>
    <dbReference type="NCBI Taxonomy" id="144539"/>
    <lineage>
        <taxon>Eukaryota</taxon>
        <taxon>Fungi</taxon>
        <taxon>Fungi incertae sedis</taxon>
        <taxon>Mucoromycota</taxon>
        <taxon>Glomeromycotina</taxon>
        <taxon>Glomeromycetes</taxon>
        <taxon>Paraglomerales</taxon>
        <taxon>Paraglomeraceae</taxon>
        <taxon>Paraglomus</taxon>
    </lineage>
</organism>
<protein>
    <submittedName>
        <fullName evidence="2">9651_t:CDS:1</fullName>
    </submittedName>
</protein>
<dbReference type="AlphaFoldDB" id="A0A9N9CIK2"/>
<feature type="region of interest" description="Disordered" evidence="1">
    <location>
        <begin position="57"/>
        <end position="76"/>
    </location>
</feature>
<dbReference type="EMBL" id="CAJVPJ010001824">
    <property type="protein sequence ID" value="CAG8604939.1"/>
    <property type="molecule type" value="Genomic_DNA"/>
</dbReference>
<reference evidence="2" key="1">
    <citation type="submission" date="2021-06" db="EMBL/GenBank/DDBJ databases">
        <authorList>
            <person name="Kallberg Y."/>
            <person name="Tangrot J."/>
            <person name="Rosling A."/>
        </authorList>
    </citation>
    <scope>NUCLEOTIDE SEQUENCE</scope>
    <source>
        <strain evidence="2">IA702</strain>
    </source>
</reference>
<proteinExistence type="predicted"/>
<dbReference type="Proteomes" id="UP000789572">
    <property type="component" value="Unassembled WGS sequence"/>
</dbReference>
<evidence type="ECO:0000313" key="3">
    <source>
        <dbReference type="Proteomes" id="UP000789572"/>
    </source>
</evidence>
<dbReference type="PANTHER" id="PTHR33129">
    <property type="entry name" value="PROTEIN KINASE DOMAIN-CONTAINING PROTEIN-RELATED"/>
    <property type="match status" value="1"/>
</dbReference>
<evidence type="ECO:0000313" key="2">
    <source>
        <dbReference type="EMBL" id="CAG8604939.1"/>
    </source>
</evidence>
<dbReference type="InterPro" id="IPR052980">
    <property type="entry name" value="Crinkler_effector"/>
</dbReference>
<gene>
    <name evidence="2" type="ORF">POCULU_LOCUS7662</name>
</gene>
<comment type="caution">
    <text evidence="2">The sequence shown here is derived from an EMBL/GenBank/DDBJ whole genome shotgun (WGS) entry which is preliminary data.</text>
</comment>
<accession>A0A9N9CIK2</accession>
<name>A0A9N9CIK2_9GLOM</name>
<keyword evidence="3" id="KW-1185">Reference proteome</keyword>
<evidence type="ECO:0000256" key="1">
    <source>
        <dbReference type="SAM" id="MobiDB-lite"/>
    </source>
</evidence>
<dbReference type="OrthoDB" id="2447909at2759"/>
<sequence>MLLKWQQWNALIQSYCDPMIPHEFKGFAFESYVIRLFMNGDCMLPCKKLGAVKDAMNTNSNNNKKDKSSTKQQSLNEGELKLPSKPYISILLIPTIKNFGTVDFFMTPDYLLQVTIAETHPIKHKQLCNIVNSMQVNHRQLQEDKKIRFYFVVPEDIYDNFQYQKIVTSDNKEVTKLSNNLENVEQWVVKISTTSGTANSNIGI</sequence>
<dbReference type="PANTHER" id="PTHR33129:SF1">
    <property type="entry name" value="ATP-BINDING PROTEIN"/>
    <property type="match status" value="1"/>
</dbReference>